<reference evidence="2 3" key="1">
    <citation type="journal article" date="2016" name="Genome Biol. Evol.">
        <title>Gene Family Evolution Reflects Adaptation to Soil Environmental Stressors in the Genome of the Collembolan Orchesella cincta.</title>
        <authorList>
            <person name="Faddeeva-Vakhrusheva A."/>
            <person name="Derks M.F."/>
            <person name="Anvar S.Y."/>
            <person name="Agamennone V."/>
            <person name="Suring W."/>
            <person name="Smit S."/>
            <person name="van Straalen N.M."/>
            <person name="Roelofs D."/>
        </authorList>
    </citation>
    <scope>NUCLEOTIDE SEQUENCE [LARGE SCALE GENOMIC DNA]</scope>
    <source>
        <tissue evidence="2">Mixed pool</tissue>
    </source>
</reference>
<proteinExistence type="predicted"/>
<keyword evidence="1" id="KW-0732">Signal</keyword>
<comment type="caution">
    <text evidence="2">The sequence shown here is derived from an EMBL/GenBank/DDBJ whole genome shotgun (WGS) entry which is preliminary data.</text>
</comment>
<evidence type="ECO:0000256" key="1">
    <source>
        <dbReference type="SAM" id="SignalP"/>
    </source>
</evidence>
<name>A0A1D2NLD0_ORCCI</name>
<dbReference type="Proteomes" id="UP000094527">
    <property type="component" value="Unassembled WGS sequence"/>
</dbReference>
<evidence type="ECO:0000313" key="2">
    <source>
        <dbReference type="EMBL" id="ODN06088.1"/>
    </source>
</evidence>
<protein>
    <submittedName>
        <fullName evidence="2">Uncharacterized protein</fullName>
    </submittedName>
</protein>
<sequence>MKCFVKILSIILVIGSSYGKVAHHHHHHQPAHYHGHRGYTTVLTSGPVVAKSAPLVLSKGVPAAAPVQYYSTAPVVHSHASPAGYYNSAPAHVHAHAAPAAAGYYSSAPAGYYNSAPAYAYNGAPLQEHVALLSTAGKPKVYGQSIPAAAIRNVETVMVTKTITPVVTKTTTHHTRAEPALSLGHVQGYSQSAVGHPKVAPVKFQTAYTSYSNPTVGVNGPVVYAGPAVAAGPVSQGVVVPQPVVKNAVAYSPGAYSYLPGTALSLSSYGADAHSVPVANFLELRSGSPVYGAAVASQPLYQYKK</sequence>
<organism evidence="2 3">
    <name type="scientific">Orchesella cincta</name>
    <name type="common">Springtail</name>
    <name type="synonym">Podura cincta</name>
    <dbReference type="NCBI Taxonomy" id="48709"/>
    <lineage>
        <taxon>Eukaryota</taxon>
        <taxon>Metazoa</taxon>
        <taxon>Ecdysozoa</taxon>
        <taxon>Arthropoda</taxon>
        <taxon>Hexapoda</taxon>
        <taxon>Collembola</taxon>
        <taxon>Entomobryomorpha</taxon>
        <taxon>Entomobryoidea</taxon>
        <taxon>Orchesellidae</taxon>
        <taxon>Orchesellinae</taxon>
        <taxon>Orchesella</taxon>
    </lineage>
</organism>
<accession>A0A1D2NLD0</accession>
<evidence type="ECO:0000313" key="3">
    <source>
        <dbReference type="Proteomes" id="UP000094527"/>
    </source>
</evidence>
<gene>
    <name evidence="2" type="ORF">Ocin01_00611</name>
</gene>
<dbReference type="EMBL" id="LJIJ01000011">
    <property type="protein sequence ID" value="ODN06088.1"/>
    <property type="molecule type" value="Genomic_DNA"/>
</dbReference>
<keyword evidence="3" id="KW-1185">Reference proteome</keyword>
<dbReference type="AlphaFoldDB" id="A0A1D2NLD0"/>
<feature type="chain" id="PRO_5008905715" evidence="1">
    <location>
        <begin position="20"/>
        <end position="305"/>
    </location>
</feature>
<feature type="signal peptide" evidence="1">
    <location>
        <begin position="1"/>
        <end position="19"/>
    </location>
</feature>